<organism evidence="2">
    <name type="scientific">marine metagenome</name>
    <dbReference type="NCBI Taxonomy" id="408172"/>
    <lineage>
        <taxon>unclassified sequences</taxon>
        <taxon>metagenomes</taxon>
        <taxon>ecological metagenomes</taxon>
    </lineage>
</organism>
<dbReference type="InterPro" id="IPR011059">
    <property type="entry name" value="Metal-dep_hydrolase_composite"/>
</dbReference>
<dbReference type="PANTHER" id="PTHR43135">
    <property type="entry name" value="ALPHA-D-RIBOSE 1-METHYLPHOSPHONATE 5-TRIPHOSPHATE DIPHOSPHATASE"/>
    <property type="match status" value="1"/>
</dbReference>
<dbReference type="SUPFAM" id="SSF51556">
    <property type="entry name" value="Metallo-dependent hydrolases"/>
    <property type="match status" value="1"/>
</dbReference>
<name>A0A381Q0J5_9ZZZZ</name>
<feature type="domain" description="Amidohydrolase-related" evidence="1">
    <location>
        <begin position="80"/>
        <end position="424"/>
    </location>
</feature>
<evidence type="ECO:0000313" key="2">
    <source>
        <dbReference type="EMBL" id="SUZ72842.1"/>
    </source>
</evidence>
<sequence length="426" mass="46017">MKRTIISLFVLFGSLLFLYPALGNDGSIAFVGATVIDGTDAEPLVDGVLVITDGRIRTVGPRNAVTIPDGANIVDVSGKYIMPGMINAHGHVGATVGLNGNGGYSSDNLLRQLGLYARYGVTAVNSLGGDGEQGFALRNEQYDSELNRARIYVAGSVVVGDSEAAIRDEVNRNADMGANFIKVRIDDNLGASQKMPKSFFEALVDQAHIRRLPVAVHLYYLDDAKFMLETNADIIAHSVRDLAVDQEFINMVTAKDVCYIPTLTREVSTFVYESVPGFFADPYFLKEVEPAIIDELSAPERMSRIAGSRSAQTYKAQLPTAMANVDTLYDSGVRIAMGTDTGPPARFQGYFEHMEMHMMVDAGMSPLDAIRSSTGVAAECIGMGDIGTLEPGKWGDFSVLAENPAEDIRNSHSIESVWIAGNRVPD</sequence>
<dbReference type="GO" id="GO:0016810">
    <property type="term" value="F:hydrolase activity, acting on carbon-nitrogen (but not peptide) bonds"/>
    <property type="evidence" value="ECO:0007669"/>
    <property type="project" value="InterPro"/>
</dbReference>
<dbReference type="InterPro" id="IPR032466">
    <property type="entry name" value="Metal_Hydrolase"/>
</dbReference>
<proteinExistence type="predicted"/>
<accession>A0A381Q0J5</accession>
<dbReference type="AlphaFoldDB" id="A0A381Q0J5"/>
<reference evidence="2" key="1">
    <citation type="submission" date="2018-05" db="EMBL/GenBank/DDBJ databases">
        <authorList>
            <person name="Lanie J.A."/>
            <person name="Ng W.-L."/>
            <person name="Kazmierczak K.M."/>
            <person name="Andrzejewski T.M."/>
            <person name="Davidsen T.M."/>
            <person name="Wayne K.J."/>
            <person name="Tettelin H."/>
            <person name="Glass J.I."/>
            <person name="Rusch D."/>
            <person name="Podicherti R."/>
            <person name="Tsui H.-C.T."/>
            <person name="Winkler M.E."/>
        </authorList>
    </citation>
    <scope>NUCLEOTIDE SEQUENCE</scope>
</reference>
<dbReference type="Gene3D" id="3.20.20.140">
    <property type="entry name" value="Metal-dependent hydrolases"/>
    <property type="match status" value="2"/>
</dbReference>
<dbReference type="EMBL" id="UINC01001160">
    <property type="protein sequence ID" value="SUZ72842.1"/>
    <property type="molecule type" value="Genomic_DNA"/>
</dbReference>
<protein>
    <recommendedName>
        <fullName evidence="1">Amidohydrolase-related domain-containing protein</fullName>
    </recommendedName>
</protein>
<dbReference type="InterPro" id="IPR006680">
    <property type="entry name" value="Amidohydro-rel"/>
</dbReference>
<evidence type="ECO:0000259" key="1">
    <source>
        <dbReference type="Pfam" id="PF01979"/>
    </source>
</evidence>
<dbReference type="SUPFAM" id="SSF51338">
    <property type="entry name" value="Composite domain of metallo-dependent hydrolases"/>
    <property type="match status" value="1"/>
</dbReference>
<dbReference type="InterPro" id="IPR051781">
    <property type="entry name" value="Metallo-dep_Hydrolase"/>
</dbReference>
<dbReference type="Gene3D" id="2.30.40.10">
    <property type="entry name" value="Urease, subunit C, domain 1"/>
    <property type="match status" value="2"/>
</dbReference>
<dbReference type="PANTHER" id="PTHR43135:SF3">
    <property type="entry name" value="ALPHA-D-RIBOSE 1-METHYLPHOSPHONATE 5-TRIPHOSPHATE DIPHOSPHATASE"/>
    <property type="match status" value="1"/>
</dbReference>
<dbReference type="Pfam" id="PF01979">
    <property type="entry name" value="Amidohydro_1"/>
    <property type="match status" value="1"/>
</dbReference>
<gene>
    <name evidence="2" type="ORF">METZ01_LOCUS25696</name>
</gene>